<comment type="caution">
    <text evidence="2">The sequence shown here is derived from an EMBL/GenBank/DDBJ whole genome shotgun (WGS) entry which is preliminary data.</text>
</comment>
<dbReference type="SUPFAM" id="SSF82689">
    <property type="entry name" value="Mechanosensitive channel protein MscS (YggB), C-terminal domain"/>
    <property type="match status" value="1"/>
</dbReference>
<organism evidence="2 3">
    <name type="scientific">Variovorax paradoxus</name>
    <dbReference type="NCBI Taxonomy" id="34073"/>
    <lineage>
        <taxon>Bacteria</taxon>
        <taxon>Pseudomonadati</taxon>
        <taxon>Pseudomonadota</taxon>
        <taxon>Betaproteobacteria</taxon>
        <taxon>Burkholderiales</taxon>
        <taxon>Comamonadaceae</taxon>
        <taxon>Variovorax</taxon>
    </lineage>
</organism>
<dbReference type="AlphaFoldDB" id="A0A2W5PI01"/>
<feature type="domain" description="Mechanosensitive ion channel MscS C-terminal" evidence="1">
    <location>
        <begin position="33"/>
        <end position="117"/>
    </location>
</feature>
<name>A0A2W5PI01_VARPD</name>
<feature type="non-terminal residue" evidence="2">
    <location>
        <position position="1"/>
    </location>
</feature>
<evidence type="ECO:0000313" key="3">
    <source>
        <dbReference type="Proteomes" id="UP000249135"/>
    </source>
</evidence>
<dbReference type="PANTHER" id="PTHR30347">
    <property type="entry name" value="POTASSIUM CHANNEL RELATED"/>
    <property type="match status" value="1"/>
</dbReference>
<proteinExistence type="predicted"/>
<dbReference type="Gene3D" id="3.30.70.100">
    <property type="match status" value="1"/>
</dbReference>
<gene>
    <name evidence="2" type="ORF">DI563_27435</name>
</gene>
<dbReference type="Pfam" id="PF21082">
    <property type="entry name" value="MS_channel_3rd"/>
    <property type="match status" value="1"/>
</dbReference>
<evidence type="ECO:0000259" key="1">
    <source>
        <dbReference type="Pfam" id="PF21082"/>
    </source>
</evidence>
<dbReference type="GO" id="GO:0016020">
    <property type="term" value="C:membrane"/>
    <property type="evidence" value="ECO:0007669"/>
    <property type="project" value="InterPro"/>
</dbReference>
<dbReference type="InterPro" id="IPR011066">
    <property type="entry name" value="MscS_channel_C_sf"/>
</dbReference>
<dbReference type="InterPro" id="IPR052702">
    <property type="entry name" value="MscS-like_channel"/>
</dbReference>
<dbReference type="InterPro" id="IPR049278">
    <property type="entry name" value="MS_channel_C"/>
</dbReference>
<dbReference type="EMBL" id="QFPP01000582">
    <property type="protein sequence ID" value="PZQ63759.1"/>
    <property type="molecule type" value="Genomic_DNA"/>
</dbReference>
<reference evidence="2 3" key="1">
    <citation type="submission" date="2017-08" db="EMBL/GenBank/DDBJ databases">
        <title>Infants hospitalized years apart are colonized by the same room-sourced microbial strains.</title>
        <authorList>
            <person name="Brooks B."/>
            <person name="Olm M.R."/>
            <person name="Firek B.A."/>
            <person name="Baker R."/>
            <person name="Thomas B.C."/>
            <person name="Morowitz M.J."/>
            <person name="Banfield J.F."/>
        </authorList>
    </citation>
    <scope>NUCLEOTIDE SEQUENCE [LARGE SCALE GENOMIC DNA]</scope>
    <source>
        <strain evidence="2">S2_005_003_R2_41</strain>
    </source>
</reference>
<dbReference type="PANTHER" id="PTHR30347:SF1">
    <property type="entry name" value="MECHANOSENSITIVE CHANNEL MSCK"/>
    <property type="match status" value="1"/>
</dbReference>
<sequence length="143" mass="15493">IRAGNGRQAIVPNESIITSRVENLSLADLKFNITTSIVVGYESDVGQVQSILCEAAKAQPRVMGEPAPVAFLTNFAPDGLEFTLHFWVRDPDKGKDNLRSAINIAILEGLRAANIEIPYPQRVVRVESLPEGRPSVQGQGTAL</sequence>
<evidence type="ECO:0000313" key="2">
    <source>
        <dbReference type="EMBL" id="PZQ63759.1"/>
    </source>
</evidence>
<accession>A0A2W5PI01</accession>
<dbReference type="Proteomes" id="UP000249135">
    <property type="component" value="Unassembled WGS sequence"/>
</dbReference>
<protein>
    <submittedName>
        <fullName evidence="2">Mechanosensitive ion channel protein</fullName>
    </submittedName>
</protein>